<feature type="chain" id="PRO_5017321772" evidence="3">
    <location>
        <begin position="21"/>
        <end position="238"/>
    </location>
</feature>
<feature type="signal peptide" evidence="3">
    <location>
        <begin position="1"/>
        <end position="20"/>
    </location>
</feature>
<dbReference type="Pfam" id="PF00497">
    <property type="entry name" value="SBP_bac_3"/>
    <property type="match status" value="1"/>
</dbReference>
<accession>A0A1H2RC47</accession>
<evidence type="ECO:0000259" key="4">
    <source>
        <dbReference type="SMART" id="SM00062"/>
    </source>
</evidence>
<name>A0A1H2RC47_9PSED</name>
<dbReference type="Proteomes" id="UP000243778">
    <property type="component" value="Unassembled WGS sequence"/>
</dbReference>
<dbReference type="Gene3D" id="3.40.190.10">
    <property type="entry name" value="Periplasmic binding protein-like II"/>
    <property type="match status" value="2"/>
</dbReference>
<dbReference type="InterPro" id="IPR001638">
    <property type="entry name" value="Solute-binding_3/MltF_N"/>
</dbReference>
<reference evidence="6" key="1">
    <citation type="submission" date="2016-10" db="EMBL/GenBank/DDBJ databases">
        <authorList>
            <person name="Varghese N."/>
            <person name="Submissions S."/>
        </authorList>
    </citation>
    <scope>NUCLEOTIDE SEQUENCE [LARGE SCALE GENOMIC DNA]</scope>
    <source>
        <strain evidence="6">NRRL B-59562</strain>
    </source>
</reference>
<dbReference type="EMBL" id="FNNU01000001">
    <property type="protein sequence ID" value="SDW17043.1"/>
    <property type="molecule type" value="Genomic_DNA"/>
</dbReference>
<dbReference type="PANTHER" id="PTHR35936:SF25">
    <property type="entry name" value="ABC TRANSPORTER SUBSTRATE-BINDING PROTEIN"/>
    <property type="match status" value="1"/>
</dbReference>
<organism evidence="5 6">
    <name type="scientific">Pseudomonas kuykendallii</name>
    <dbReference type="NCBI Taxonomy" id="1007099"/>
    <lineage>
        <taxon>Bacteria</taxon>
        <taxon>Pseudomonadati</taxon>
        <taxon>Pseudomonadota</taxon>
        <taxon>Gammaproteobacteria</taxon>
        <taxon>Pseudomonadales</taxon>
        <taxon>Pseudomonadaceae</taxon>
        <taxon>Pseudomonas</taxon>
    </lineage>
</organism>
<evidence type="ECO:0000256" key="3">
    <source>
        <dbReference type="SAM" id="SignalP"/>
    </source>
</evidence>
<sequence length="238" mass="27404">MAKRICWALLFCTACVVAQADPLRIVSEAWAPYVYEENGVVRGLDYELTATVLERLGITHELQLLPWKRSLAEFDEGRADAILDIFRNPDREQSMVFIDEPLSSSEFVLFYARQRPFPYSDLNSLKGRRIGVSPGYLYSNEAFRQSKEFIRENAPSHAANFGKLLLGRIDMVLIERRVGLHLAQQMGILDQLDYHRQPVSRDDLYLALRRTPEFERLAARFSVELRKLKAERAATPAR</sequence>
<gene>
    <name evidence="5" type="ORF">SAMN05216287_0306</name>
</gene>
<evidence type="ECO:0000256" key="1">
    <source>
        <dbReference type="ARBA" id="ARBA00010333"/>
    </source>
</evidence>
<dbReference type="OrthoDB" id="5457351at2"/>
<dbReference type="PANTHER" id="PTHR35936">
    <property type="entry name" value="MEMBRANE-BOUND LYTIC MUREIN TRANSGLYCOSYLASE F"/>
    <property type="match status" value="1"/>
</dbReference>
<evidence type="ECO:0000256" key="2">
    <source>
        <dbReference type="ARBA" id="ARBA00022729"/>
    </source>
</evidence>
<evidence type="ECO:0000313" key="5">
    <source>
        <dbReference type="EMBL" id="SDW17043.1"/>
    </source>
</evidence>
<dbReference type="SMART" id="SM00062">
    <property type="entry name" value="PBPb"/>
    <property type="match status" value="1"/>
</dbReference>
<dbReference type="RefSeq" id="WP_090223996.1">
    <property type="nucleotide sequence ID" value="NZ_FNNU01000001.1"/>
</dbReference>
<keyword evidence="6" id="KW-1185">Reference proteome</keyword>
<evidence type="ECO:0000313" key="6">
    <source>
        <dbReference type="Proteomes" id="UP000243778"/>
    </source>
</evidence>
<feature type="domain" description="Solute-binding protein family 3/N-terminal" evidence="4">
    <location>
        <begin position="22"/>
        <end position="237"/>
    </location>
</feature>
<keyword evidence="2 3" id="KW-0732">Signal</keyword>
<comment type="similarity">
    <text evidence="1">Belongs to the bacterial solute-binding protein 3 family.</text>
</comment>
<protein>
    <submittedName>
        <fullName evidence="5">Amino acid ABC transporter substrate-binding protein, PAAT family</fullName>
    </submittedName>
</protein>
<dbReference type="STRING" id="1007099.SAMN05216287_0306"/>
<proteinExistence type="inferred from homology"/>
<dbReference type="SUPFAM" id="SSF53850">
    <property type="entry name" value="Periplasmic binding protein-like II"/>
    <property type="match status" value="1"/>
</dbReference>
<dbReference type="AlphaFoldDB" id="A0A1H2RC47"/>